<evidence type="ECO:0000313" key="2">
    <source>
        <dbReference type="EMBL" id="TFY62885.1"/>
    </source>
</evidence>
<comment type="caution">
    <text evidence="2">The sequence shown here is derived from an EMBL/GenBank/DDBJ whole genome shotgun (WGS) entry which is preliminary data.</text>
</comment>
<dbReference type="AlphaFoldDB" id="A0A4Y9YKF5"/>
<dbReference type="EMBL" id="SEKV01000149">
    <property type="protein sequence ID" value="TFY62885.1"/>
    <property type="molecule type" value="Genomic_DNA"/>
</dbReference>
<protein>
    <submittedName>
        <fullName evidence="2">Uncharacterized protein</fullName>
    </submittedName>
</protein>
<evidence type="ECO:0000256" key="1">
    <source>
        <dbReference type="SAM" id="MobiDB-lite"/>
    </source>
</evidence>
<proteinExistence type="predicted"/>
<gene>
    <name evidence="2" type="ORF">EVJ58_g3570</name>
</gene>
<feature type="region of interest" description="Disordered" evidence="1">
    <location>
        <begin position="269"/>
        <end position="348"/>
    </location>
</feature>
<reference evidence="2 3" key="1">
    <citation type="submission" date="2019-01" db="EMBL/GenBank/DDBJ databases">
        <title>Genome sequencing of the rare red list fungi Fomitopsis rosea.</title>
        <authorList>
            <person name="Buettner E."/>
            <person name="Kellner H."/>
        </authorList>
    </citation>
    <scope>NUCLEOTIDE SEQUENCE [LARGE SCALE GENOMIC DNA]</scope>
    <source>
        <strain evidence="2 3">DSM 105464</strain>
    </source>
</reference>
<dbReference type="Proteomes" id="UP000298390">
    <property type="component" value="Unassembled WGS sequence"/>
</dbReference>
<dbReference type="STRING" id="34475.A0A4Y9YKF5"/>
<evidence type="ECO:0000313" key="3">
    <source>
        <dbReference type="Proteomes" id="UP000298390"/>
    </source>
</evidence>
<feature type="compositionally biased region" description="Polar residues" evidence="1">
    <location>
        <begin position="306"/>
        <end position="317"/>
    </location>
</feature>
<organism evidence="2 3">
    <name type="scientific">Rhodofomes roseus</name>
    <dbReference type="NCBI Taxonomy" id="34475"/>
    <lineage>
        <taxon>Eukaryota</taxon>
        <taxon>Fungi</taxon>
        <taxon>Dikarya</taxon>
        <taxon>Basidiomycota</taxon>
        <taxon>Agaricomycotina</taxon>
        <taxon>Agaricomycetes</taxon>
        <taxon>Polyporales</taxon>
        <taxon>Rhodofomes</taxon>
    </lineage>
</organism>
<sequence length="441" mass="47534">MSRSTTSTTTYNLVKYSRSNTNGRSEAEQEWQHFTNPILSLVVDAKKMSDGQLESLRTRVVWALGASNDSMDVDQREVVFEDLDMHVLSLTPPVHGLPLKAVYRDTVVGVRYMHPRTVPSGSTPTTDHAAAFIDSIKLICPCRANSGPGGRSTQIARTTTMPTAFGAIPASAPSDHAQTAAGCSVPPKTPTRRRPTMSQTAYHRTPGPLSDAEIHSNVLGPSSEISCAGDKLPALTDRLQHAYMPSQSHPPQYTQPALDYRDVAIAESTSQIAPPPPASVYTQSQLGGPPAPSQRSQPCDDFRYSRPSSAGAISSTRAADYSGEPYSDLPQSRSDREPLNRPSTDAMLDPAPVHGDLAMRAQTLQAVPTHAGPSTSTFAQEIAVALSNILSALEETRSIYNLSRGELEDLVAKVVREDGFAKLLEKVDSMWAIKECLGQIA</sequence>
<feature type="region of interest" description="Disordered" evidence="1">
    <location>
        <begin position="170"/>
        <end position="216"/>
    </location>
</feature>
<accession>A0A4Y9YKF5</accession>
<name>A0A4Y9YKF5_9APHY</name>